<dbReference type="OrthoDB" id="5195621at2"/>
<dbReference type="EMBL" id="FZOO01000002">
    <property type="protein sequence ID" value="SNS17608.1"/>
    <property type="molecule type" value="Genomic_DNA"/>
</dbReference>
<feature type="region of interest" description="Disordered" evidence="1">
    <location>
        <begin position="1"/>
        <end position="24"/>
    </location>
</feature>
<evidence type="ECO:0000313" key="2">
    <source>
        <dbReference type="EMBL" id="SNS17608.1"/>
    </source>
</evidence>
<accession>A0A239CD66</accession>
<keyword evidence="3" id="KW-1185">Reference proteome</keyword>
<reference evidence="3" key="1">
    <citation type="submission" date="2017-06" db="EMBL/GenBank/DDBJ databases">
        <authorList>
            <person name="Varghese N."/>
            <person name="Submissions S."/>
        </authorList>
    </citation>
    <scope>NUCLEOTIDE SEQUENCE [LARGE SCALE GENOMIC DNA]</scope>
    <source>
        <strain evidence="3">DSM 46839</strain>
    </source>
</reference>
<feature type="compositionally biased region" description="Basic and acidic residues" evidence="1">
    <location>
        <begin position="1"/>
        <end position="17"/>
    </location>
</feature>
<dbReference type="Proteomes" id="UP000198373">
    <property type="component" value="Unassembled WGS sequence"/>
</dbReference>
<organism evidence="2 3">
    <name type="scientific">Geodermatophilus pulveris</name>
    <dbReference type="NCBI Taxonomy" id="1564159"/>
    <lineage>
        <taxon>Bacteria</taxon>
        <taxon>Bacillati</taxon>
        <taxon>Actinomycetota</taxon>
        <taxon>Actinomycetes</taxon>
        <taxon>Geodermatophilales</taxon>
        <taxon>Geodermatophilaceae</taxon>
        <taxon>Geodermatophilus</taxon>
    </lineage>
</organism>
<evidence type="ECO:0000313" key="3">
    <source>
        <dbReference type="Proteomes" id="UP000198373"/>
    </source>
</evidence>
<gene>
    <name evidence="2" type="ORF">SAMN06893096_102358</name>
</gene>
<dbReference type="RefSeq" id="WP_089304546.1">
    <property type="nucleotide sequence ID" value="NZ_FZOO01000002.1"/>
</dbReference>
<protein>
    <submittedName>
        <fullName evidence="2">Uncharacterized protein</fullName>
    </submittedName>
</protein>
<evidence type="ECO:0000256" key="1">
    <source>
        <dbReference type="SAM" id="MobiDB-lite"/>
    </source>
</evidence>
<sequence length="115" mass="12637">MRHDLSGEQWRSVDEGRLTGPDGVIYSRRSTRTKRRDAAALVASGCPVVTYWPGGLPAKTELVWHDAEDARVAWTDAAGLVSSEGPRPPRRGPVVTAGRWESPDGEVLLVLSWHH</sequence>
<dbReference type="AlphaFoldDB" id="A0A239CD66"/>
<name>A0A239CD66_9ACTN</name>
<proteinExistence type="predicted"/>